<protein>
    <submittedName>
        <fullName evidence="2">Internalin</fullName>
    </submittedName>
</protein>
<dbReference type="InParanoid" id="A0A5R8Q6F6"/>
<feature type="non-terminal residue" evidence="2">
    <location>
        <position position="297"/>
    </location>
</feature>
<proteinExistence type="predicted"/>
<evidence type="ECO:0000256" key="1">
    <source>
        <dbReference type="ARBA" id="ARBA00004196"/>
    </source>
</evidence>
<evidence type="ECO:0000313" key="2">
    <source>
        <dbReference type="EMBL" id="TLG70249.1"/>
    </source>
</evidence>
<dbReference type="InterPro" id="IPR013378">
    <property type="entry name" value="InlB-like_B-rpt"/>
</dbReference>
<sequence length="297" mass="31778">GHTFNGWFTASTGGSKVTFPYTVGAADVTLYAQYTANKYVLSYDVATNGATSTKPADEQVTFDTLATKPADAVKTGYTFVGWFDAATGGTQWNFATSKMPANAVKLYAQFTINSYTMTFDNDGATTTQTVVYDTLATEPTAPTKTGFTFAGWFDAQTGGTKWNFTTNKMPASNKTLYAQYTRNNYTLTFNDQGTTTTQTVAFDALVVEPATVPTKSGYTFSGWFDAATGGTKWNFATNKMPASNKTLYAQFTADDQNITFDANGGSGAPATLTQPTDSSVNLDALTNPTRAGYSFVG</sequence>
<reference evidence="2 3" key="1">
    <citation type="submission" date="2019-05" db="EMBL/GenBank/DDBJ databases">
        <title>Culicoidintestinum kansasii gen. nov., sp. nov. from the gastrointestinal tract of the biting midge, Culicoides sonorensis.</title>
        <authorList>
            <person name="Neupane S."/>
            <person name="Ghosh A."/>
            <person name="Gunther S."/>
            <person name="Martin K."/>
            <person name="Zurek L."/>
        </authorList>
    </citation>
    <scope>NUCLEOTIDE SEQUENCE [LARGE SCALE GENOMIC DNA]</scope>
    <source>
        <strain evidence="2 3">CS-1</strain>
    </source>
</reference>
<dbReference type="InterPro" id="IPR042229">
    <property type="entry name" value="Listeria/Bacterioides_rpt_sf"/>
</dbReference>
<evidence type="ECO:0000313" key="3">
    <source>
        <dbReference type="Proteomes" id="UP000306912"/>
    </source>
</evidence>
<dbReference type="AlphaFoldDB" id="A0A5R8Q6F6"/>
<dbReference type="Proteomes" id="UP000306912">
    <property type="component" value="Unassembled WGS sequence"/>
</dbReference>
<feature type="non-terminal residue" evidence="2">
    <location>
        <position position="1"/>
    </location>
</feature>
<dbReference type="GO" id="GO:0030313">
    <property type="term" value="C:cell envelope"/>
    <property type="evidence" value="ECO:0007669"/>
    <property type="project" value="UniProtKB-SubCell"/>
</dbReference>
<accession>A0A5R8Q6F6</accession>
<comment type="caution">
    <text evidence="2">The sequence shown here is derived from an EMBL/GenBank/DDBJ whole genome shotgun (WGS) entry which is preliminary data.</text>
</comment>
<keyword evidence="3" id="KW-1185">Reference proteome</keyword>
<organism evidence="2 3">
    <name type="scientific">Culicoidibacter larvae</name>
    <dbReference type="NCBI Taxonomy" id="2579976"/>
    <lineage>
        <taxon>Bacteria</taxon>
        <taxon>Bacillati</taxon>
        <taxon>Bacillota</taxon>
        <taxon>Culicoidibacteria</taxon>
        <taxon>Culicoidibacterales</taxon>
        <taxon>Culicoidibacteraceae</taxon>
        <taxon>Culicoidibacter</taxon>
    </lineage>
</organism>
<comment type="subcellular location">
    <subcellularLocation>
        <location evidence="1">Cell envelope</location>
    </subcellularLocation>
</comment>
<dbReference type="Gene3D" id="2.60.40.4270">
    <property type="entry name" value="Listeria-Bacteroides repeat domain"/>
    <property type="match status" value="4"/>
</dbReference>
<name>A0A5R8Q6F6_9FIRM</name>
<dbReference type="EMBL" id="VBWP01000027">
    <property type="protein sequence ID" value="TLG70249.1"/>
    <property type="molecule type" value="Genomic_DNA"/>
</dbReference>
<gene>
    <name evidence="2" type="ORF">FEZ08_12105</name>
</gene>
<dbReference type="Pfam" id="PF09479">
    <property type="entry name" value="Flg_new"/>
    <property type="match status" value="5"/>
</dbReference>
<dbReference type="NCBIfam" id="TIGR02543">
    <property type="entry name" value="List_Bact_rpt"/>
    <property type="match status" value="4"/>
</dbReference>
<dbReference type="RefSeq" id="WP_171015085.1">
    <property type="nucleotide sequence ID" value="NZ_VBWP01000027.1"/>
</dbReference>